<sequence>MKFLQKFSQYISWLSIDVVFGAMAGMLFFSELLHVRLEWGIYGLLGLAVWSIYTLDHLLDARRKGVDLSPRHQIHRDSGRVLSLALFLSVLLGSVGAYWVFGLGRELLLSGILAGFIVLSRFLIWKAGAALSWLKELSISVYYVLGISWMPFLRAEAVDRIWEVYAFFGAYLFLAFLNLLMLSFLDRKQDQSAGFVSAAQAIPPQKLLELIRRLAFGLIFLSLAGFILLPSFYRAFSCIVLLMSLVHYLNFFNSKLSSSEKRIRMEAAFLIPWLLLFL</sequence>
<evidence type="ECO:0000313" key="2">
    <source>
        <dbReference type="EMBL" id="RIW16239.1"/>
    </source>
</evidence>
<feature type="transmembrane region" description="Helical" evidence="1">
    <location>
        <begin position="107"/>
        <end position="125"/>
    </location>
</feature>
<organism evidence="2 3">
    <name type="scientific">Algoriphagus lacus</name>
    <dbReference type="NCBI Taxonomy" id="2056311"/>
    <lineage>
        <taxon>Bacteria</taxon>
        <taxon>Pseudomonadati</taxon>
        <taxon>Bacteroidota</taxon>
        <taxon>Cytophagia</taxon>
        <taxon>Cytophagales</taxon>
        <taxon>Cyclobacteriaceae</taxon>
        <taxon>Algoriphagus</taxon>
    </lineage>
</organism>
<feature type="transmembrane region" description="Helical" evidence="1">
    <location>
        <begin position="39"/>
        <end position="59"/>
    </location>
</feature>
<evidence type="ECO:0000313" key="3">
    <source>
        <dbReference type="Proteomes" id="UP000283522"/>
    </source>
</evidence>
<evidence type="ECO:0000256" key="1">
    <source>
        <dbReference type="SAM" id="Phobius"/>
    </source>
</evidence>
<name>A0A418PT31_9BACT</name>
<feature type="transmembrane region" description="Helical" evidence="1">
    <location>
        <begin position="210"/>
        <end position="228"/>
    </location>
</feature>
<gene>
    <name evidence="2" type="ORF">D0X99_07665</name>
</gene>
<evidence type="ECO:0008006" key="4">
    <source>
        <dbReference type="Google" id="ProtNLM"/>
    </source>
</evidence>
<dbReference type="AlphaFoldDB" id="A0A418PT31"/>
<keyword evidence="3" id="KW-1185">Reference proteome</keyword>
<dbReference type="EMBL" id="QXML01000003">
    <property type="protein sequence ID" value="RIW16239.1"/>
    <property type="molecule type" value="Genomic_DNA"/>
</dbReference>
<comment type="caution">
    <text evidence="2">The sequence shown here is derived from an EMBL/GenBank/DDBJ whole genome shotgun (WGS) entry which is preliminary data.</text>
</comment>
<feature type="transmembrane region" description="Helical" evidence="1">
    <location>
        <begin position="80"/>
        <end position="101"/>
    </location>
</feature>
<accession>A0A418PT31</accession>
<feature type="transmembrane region" description="Helical" evidence="1">
    <location>
        <begin position="12"/>
        <end position="33"/>
    </location>
</feature>
<feature type="transmembrane region" description="Helical" evidence="1">
    <location>
        <begin position="165"/>
        <end position="185"/>
    </location>
</feature>
<reference evidence="2 3" key="1">
    <citation type="submission" date="2018-09" db="EMBL/GenBank/DDBJ databases">
        <authorList>
            <person name="Wang X."/>
            <person name="Du Z."/>
        </authorList>
    </citation>
    <scope>NUCLEOTIDE SEQUENCE [LARGE SCALE GENOMIC DNA]</scope>
    <source>
        <strain evidence="2 3">N3</strain>
    </source>
</reference>
<protein>
    <recommendedName>
        <fullName evidence="4">Prenyltransferase</fullName>
    </recommendedName>
</protein>
<keyword evidence="1" id="KW-0472">Membrane</keyword>
<keyword evidence="1" id="KW-1133">Transmembrane helix</keyword>
<dbReference type="OrthoDB" id="976812at2"/>
<proteinExistence type="predicted"/>
<feature type="transmembrane region" description="Helical" evidence="1">
    <location>
        <begin position="137"/>
        <end position="153"/>
    </location>
</feature>
<keyword evidence="1" id="KW-0812">Transmembrane</keyword>
<dbReference type="Proteomes" id="UP000283522">
    <property type="component" value="Unassembled WGS sequence"/>
</dbReference>
<dbReference type="RefSeq" id="WP_119477094.1">
    <property type="nucleotide sequence ID" value="NZ_QXML01000003.1"/>
</dbReference>